<evidence type="ECO:0000256" key="4">
    <source>
        <dbReference type="ARBA" id="ARBA00016797"/>
    </source>
</evidence>
<evidence type="ECO:0000256" key="5">
    <source>
        <dbReference type="ARBA" id="ARBA00022448"/>
    </source>
</evidence>
<dbReference type="GO" id="GO:0005829">
    <property type="term" value="C:cytosol"/>
    <property type="evidence" value="ECO:0007669"/>
    <property type="project" value="TreeGrafter"/>
</dbReference>
<comment type="cofactor">
    <cofactor evidence="1">
        <name>FAD</name>
        <dbReference type="ChEBI" id="CHEBI:57692"/>
    </cofactor>
</comment>
<comment type="similarity">
    <text evidence="2">Belongs to the ETF beta-subunit/FixA family.</text>
</comment>
<dbReference type="Proteomes" id="UP000239187">
    <property type="component" value="Chromosome"/>
</dbReference>
<feature type="domain" description="Electron transfer flavoprotein alpha/beta-subunit N-terminal" evidence="8">
    <location>
        <begin position="23"/>
        <end position="220"/>
    </location>
</feature>
<evidence type="ECO:0000313" key="10">
    <source>
        <dbReference type="Proteomes" id="UP000239187"/>
    </source>
</evidence>
<keyword evidence="5" id="KW-0813">Transport</keyword>
<proteinExistence type="inferred from homology"/>
<comment type="subunit">
    <text evidence="3">Heterodimer of an alpha and a beta subunit.</text>
</comment>
<evidence type="ECO:0000259" key="8">
    <source>
        <dbReference type="SMART" id="SM00893"/>
    </source>
</evidence>
<comment type="function">
    <text evidence="7">The electron transfer flavoprotein serves as a specific electron acceptor for other dehydrogenases. It transfers the electrons to the main respiratory chain via ETF-ubiquinone oxidoreductase (ETF dehydrogenase).</text>
</comment>
<reference evidence="9 10" key="1">
    <citation type="submission" date="2017-11" db="EMBL/GenBank/DDBJ databases">
        <title>Draft genome of Arthrobacter agilis strain UMCV2, a plant growth-promoting rhizobacterium and biocontrol capacity of phytopathogenic fungi.</title>
        <authorList>
            <person name="Martinez-Camara R."/>
            <person name="Santoyo G."/>
            <person name="Moreno-Hagelsieb G."/>
            <person name="Valencia-Cantero E."/>
        </authorList>
    </citation>
    <scope>NUCLEOTIDE SEQUENCE [LARGE SCALE GENOMIC DNA]</scope>
    <source>
        <strain evidence="9 10">UMCV2</strain>
    </source>
</reference>
<dbReference type="Pfam" id="PF01012">
    <property type="entry name" value="ETF"/>
    <property type="match status" value="1"/>
</dbReference>
<accession>A0A2L0UJN2</accession>
<dbReference type="PANTHER" id="PTHR21294:SF8">
    <property type="entry name" value="ELECTRON TRANSFER FLAVOPROTEIN SUBUNIT BETA"/>
    <property type="match status" value="1"/>
</dbReference>
<dbReference type="PANTHER" id="PTHR21294">
    <property type="entry name" value="ELECTRON TRANSFER FLAVOPROTEIN BETA-SUBUNIT"/>
    <property type="match status" value="1"/>
</dbReference>
<evidence type="ECO:0000313" key="9">
    <source>
        <dbReference type="EMBL" id="AUZ89454.1"/>
    </source>
</evidence>
<dbReference type="Gene3D" id="3.40.50.620">
    <property type="entry name" value="HUPs"/>
    <property type="match status" value="1"/>
</dbReference>
<protein>
    <recommendedName>
        <fullName evidence="4">Electron transfer flavoprotein subunit beta</fullName>
    </recommendedName>
</protein>
<gene>
    <name evidence="9" type="ORF">CVO76_14965</name>
</gene>
<name>A0A2L0UJN2_9MICC</name>
<dbReference type="SUPFAM" id="SSF52402">
    <property type="entry name" value="Adenine nucleotide alpha hydrolases-like"/>
    <property type="match status" value="1"/>
</dbReference>
<dbReference type="PIRSF" id="PIRSF000090">
    <property type="entry name" value="Beta-ETF"/>
    <property type="match status" value="1"/>
</dbReference>
<dbReference type="InterPro" id="IPR033948">
    <property type="entry name" value="ETF_beta_N"/>
</dbReference>
<dbReference type="InterPro" id="IPR012255">
    <property type="entry name" value="ETF_b"/>
</dbReference>
<dbReference type="GO" id="GO:0009055">
    <property type="term" value="F:electron transfer activity"/>
    <property type="evidence" value="ECO:0007669"/>
    <property type="project" value="InterPro"/>
</dbReference>
<sequence>MRIAVLVKHVPDAQFDRHISGDDLTTVRTESILSELDEYALEAALQLVEANGGATGGHRVTAITMGPAAAVNAVKKSLQIGADDGVHLTDEALTGSDASATSKALAALLRHLGPFDLVLTGMASTDGETSLVPAQLAERLTLPQVTFAASLDLAREDGGWSLTARRDNDTFAETIEAPLPALVSVTDQINEPRYPNFKGIMAAKKKQIQVLSLTDVGLQPDEVGFAGSWTKVEAAAPRPPRSQGTVITDEGDAGIRLVDFLAGQKLL</sequence>
<organism evidence="9 10">
    <name type="scientific">Arthrobacter agilis</name>
    <dbReference type="NCBI Taxonomy" id="37921"/>
    <lineage>
        <taxon>Bacteria</taxon>
        <taxon>Bacillati</taxon>
        <taxon>Actinomycetota</taxon>
        <taxon>Actinomycetes</taxon>
        <taxon>Micrococcales</taxon>
        <taxon>Micrococcaceae</taxon>
        <taxon>Arthrobacter</taxon>
    </lineage>
</organism>
<dbReference type="CDD" id="cd01714">
    <property type="entry name" value="ETF_beta"/>
    <property type="match status" value="1"/>
</dbReference>
<dbReference type="EMBL" id="CP024915">
    <property type="protein sequence ID" value="AUZ89454.1"/>
    <property type="molecule type" value="Genomic_DNA"/>
</dbReference>
<dbReference type="InterPro" id="IPR014729">
    <property type="entry name" value="Rossmann-like_a/b/a_fold"/>
</dbReference>
<evidence type="ECO:0000256" key="6">
    <source>
        <dbReference type="ARBA" id="ARBA00022982"/>
    </source>
</evidence>
<dbReference type="InterPro" id="IPR014730">
    <property type="entry name" value="ETF_a/b_N"/>
</dbReference>
<evidence type="ECO:0000256" key="3">
    <source>
        <dbReference type="ARBA" id="ARBA00011355"/>
    </source>
</evidence>
<dbReference type="AlphaFoldDB" id="A0A2L0UJN2"/>
<evidence type="ECO:0000256" key="1">
    <source>
        <dbReference type="ARBA" id="ARBA00001974"/>
    </source>
</evidence>
<keyword evidence="6" id="KW-0249">Electron transport</keyword>
<dbReference type="SMART" id="SM00893">
    <property type="entry name" value="ETF"/>
    <property type="match status" value="1"/>
</dbReference>
<evidence type="ECO:0000256" key="2">
    <source>
        <dbReference type="ARBA" id="ARBA00007557"/>
    </source>
</evidence>
<evidence type="ECO:0000256" key="7">
    <source>
        <dbReference type="ARBA" id="ARBA00025649"/>
    </source>
</evidence>